<evidence type="ECO:0000256" key="4">
    <source>
        <dbReference type="SAM" id="MobiDB-lite"/>
    </source>
</evidence>
<keyword evidence="3" id="KW-0677">Repeat</keyword>
<dbReference type="Pfam" id="PF13855">
    <property type="entry name" value="LRR_8"/>
    <property type="match status" value="7"/>
</dbReference>
<dbReference type="PANTHER" id="PTHR24366">
    <property type="entry name" value="IG(IMMUNOGLOBULIN) AND LRR(LEUCINE RICH REPEAT) DOMAINS"/>
    <property type="match status" value="1"/>
</dbReference>
<protein>
    <submittedName>
        <fullName evidence="6">Protein artichoke</fullName>
    </submittedName>
</protein>
<evidence type="ECO:0000313" key="6">
    <source>
        <dbReference type="EMBL" id="KAK3910387.1"/>
    </source>
</evidence>
<feature type="domain" description="LRRCT" evidence="5">
    <location>
        <begin position="957"/>
        <end position="1009"/>
    </location>
</feature>
<reference evidence="6" key="2">
    <citation type="journal article" date="2023" name="BMC Genomics">
        <title>Pest status, molecular evolution, and epigenetic factors derived from the genome assembly of Frankliniella fusca, a thysanopteran phytovirus vector.</title>
        <authorList>
            <person name="Catto M.A."/>
            <person name="Labadie P.E."/>
            <person name="Jacobson A.L."/>
            <person name="Kennedy G.G."/>
            <person name="Srinivasan R."/>
            <person name="Hunt B.G."/>
        </authorList>
    </citation>
    <scope>NUCLEOTIDE SEQUENCE</scope>
    <source>
        <strain evidence="6">PL_HMW_Pooled</strain>
    </source>
</reference>
<sequence length="1185" mass="129867">MITTVALRALCTSIVFAFTSVHRPPVAELAGGPVAMRWSGPGPGPGPGAGPGPARPLLALLAVLVLVLAAAVQVQAEYVPPGPRYRCPAASLYPCTCLAGGDQGLQVRCHNTNLATLSAGLLQVAKMSLPIERLHVTGCNIGRLYGALLHPLKVRVLIIEDTPLTSIEPGTFFGVNRTLQELHVVRTRLQAFPTGALQVMTPTLVPDSCAQVLGNLTLLRLDGHEIGELPSTAFTEGESLLPAHLRALHVCNGRIAELPADVFQPLRKLAVLDLHGNNITQLKKNQFKGLRDVETLDLSHNGLTKLDSSHLADLTKMAACNVSHNAIGELTRGTFARNTVLRVLNMSGNRLRRLDGNSFRGMRFIRRLFLADNQIAEVGRGTFGGITRVGTIDLARNKLKKIDYQMFQQLQYCELIDVSQNEVTDIQKLSFKELYLVKINLSHNAIENIEPGAFENCANVTVLDMSHNKIANIPRTAFDANTYATELQLSYNLLTDLAQVPLHNMTGIKVLNVSHNLIERIPRNVFPKLYELHTVDLSHNALQEIWNGVFQTLFGLRFLNLSHNAMAEIRSSTFGAVPTLLELDLSHNNLSDVGRGSLARLASLRWLTLAHNQVSRVFQLPISLSHLDLSHNAVARLEPGTTWPSMNALLGLDLSHNGMADDALTHGSFANLLTLQRLDLSHNALTRPPWEALGDLTSLQYLHLEHNRLTELPRAAFGRLPVVFELQLAHNRIANVSSRAFDGLLQLLTLNLTGNAIAHLPNGALQGLVSLRTLDLSHNQLERLDNKTHGLLDDCLSLERVNLSHNKISFVTKKTFPSNPYIPYRLREIDLSHNVMPVLTHDIATGTKKVEVLNVSHNMINEIRRGVIGNLTSLRVLDLSFNELEALSEGSTPFRAPRNLSELYLQGNRLADVPGDALAALKPGLAVLDVRDNQMTAFHRRFLPLLMNGTEFRYENNPFHCSCAARPLRHWLGVQAATLPWWGAVRCAEPEFLAGQALVDVPEDRLTCRPEDPASKDPELDISPDLKFREIRRDLKGLVTVSWYVTTNEDVADFQLSVRDTTVDKTQTAEEEGGAEEGGEEPRDPSVVLQRVLPYTARFHALPDLSAAPGLELCVLAQDSAGGVRRWRRSQCRMVPTEPTGRLGPRAGPGPGLQLTSAGPATAAPGGLLLCAVLVLLAAQRADAT</sequence>
<evidence type="ECO:0000313" key="7">
    <source>
        <dbReference type="Proteomes" id="UP001219518"/>
    </source>
</evidence>
<dbReference type="AlphaFoldDB" id="A0AAE1L9Z2"/>
<dbReference type="Gene3D" id="3.80.10.10">
    <property type="entry name" value="Ribonuclease Inhibitor"/>
    <property type="match status" value="5"/>
</dbReference>
<evidence type="ECO:0000256" key="1">
    <source>
        <dbReference type="ARBA" id="ARBA00022614"/>
    </source>
</evidence>
<dbReference type="SMART" id="SM00365">
    <property type="entry name" value="LRR_SD22"/>
    <property type="match status" value="7"/>
</dbReference>
<accession>A0AAE1L9Z2</accession>
<dbReference type="EMBL" id="JAHWGI010000155">
    <property type="protein sequence ID" value="KAK3910387.1"/>
    <property type="molecule type" value="Genomic_DNA"/>
</dbReference>
<evidence type="ECO:0000256" key="2">
    <source>
        <dbReference type="ARBA" id="ARBA00022729"/>
    </source>
</evidence>
<dbReference type="PROSITE" id="PS51450">
    <property type="entry name" value="LRR"/>
    <property type="match status" value="6"/>
</dbReference>
<dbReference type="SMART" id="SM00082">
    <property type="entry name" value="LRRCT"/>
    <property type="match status" value="1"/>
</dbReference>
<dbReference type="SUPFAM" id="SSF52058">
    <property type="entry name" value="L domain-like"/>
    <property type="match status" value="4"/>
</dbReference>
<dbReference type="InterPro" id="IPR003591">
    <property type="entry name" value="Leu-rich_rpt_typical-subtyp"/>
</dbReference>
<dbReference type="InterPro" id="IPR000483">
    <property type="entry name" value="Cys-rich_flank_reg_C"/>
</dbReference>
<dbReference type="GO" id="GO:0071944">
    <property type="term" value="C:cell periphery"/>
    <property type="evidence" value="ECO:0007669"/>
    <property type="project" value="UniProtKB-ARBA"/>
</dbReference>
<evidence type="ECO:0000256" key="3">
    <source>
        <dbReference type="ARBA" id="ARBA00022737"/>
    </source>
</evidence>
<dbReference type="PANTHER" id="PTHR24366:SF96">
    <property type="entry name" value="LEUCINE RICH REPEAT CONTAINING 53"/>
    <property type="match status" value="1"/>
</dbReference>
<evidence type="ECO:0000259" key="5">
    <source>
        <dbReference type="SMART" id="SM00082"/>
    </source>
</evidence>
<keyword evidence="1" id="KW-0433">Leucine-rich repeat</keyword>
<gene>
    <name evidence="6" type="ORF">KUF71_020156</name>
</gene>
<dbReference type="FunFam" id="3.80.10.10:FF:001164">
    <property type="entry name" value="GH01279p"/>
    <property type="match status" value="2"/>
</dbReference>
<organism evidence="6 7">
    <name type="scientific">Frankliniella fusca</name>
    <dbReference type="NCBI Taxonomy" id="407009"/>
    <lineage>
        <taxon>Eukaryota</taxon>
        <taxon>Metazoa</taxon>
        <taxon>Ecdysozoa</taxon>
        <taxon>Arthropoda</taxon>
        <taxon>Hexapoda</taxon>
        <taxon>Insecta</taxon>
        <taxon>Pterygota</taxon>
        <taxon>Neoptera</taxon>
        <taxon>Paraneoptera</taxon>
        <taxon>Thysanoptera</taxon>
        <taxon>Terebrantia</taxon>
        <taxon>Thripoidea</taxon>
        <taxon>Thripidae</taxon>
        <taxon>Frankliniella</taxon>
    </lineage>
</organism>
<dbReference type="Proteomes" id="UP001219518">
    <property type="component" value="Unassembled WGS sequence"/>
</dbReference>
<dbReference type="InterPro" id="IPR001611">
    <property type="entry name" value="Leu-rich_rpt"/>
</dbReference>
<feature type="region of interest" description="Disordered" evidence="4">
    <location>
        <begin position="1062"/>
        <end position="1084"/>
    </location>
</feature>
<dbReference type="PRINTS" id="PR00019">
    <property type="entry name" value="LEURICHRPT"/>
</dbReference>
<keyword evidence="7" id="KW-1185">Reference proteome</keyword>
<name>A0AAE1L9Z2_9NEOP</name>
<reference evidence="6" key="1">
    <citation type="submission" date="2021-07" db="EMBL/GenBank/DDBJ databases">
        <authorList>
            <person name="Catto M.A."/>
            <person name="Jacobson A."/>
            <person name="Kennedy G."/>
            <person name="Labadie P."/>
            <person name="Hunt B.G."/>
            <person name="Srinivasan R."/>
        </authorList>
    </citation>
    <scope>NUCLEOTIDE SEQUENCE</scope>
    <source>
        <strain evidence="6">PL_HMW_Pooled</strain>
        <tissue evidence="6">Head</tissue>
    </source>
</reference>
<dbReference type="SMART" id="SM00364">
    <property type="entry name" value="LRR_BAC"/>
    <property type="match status" value="7"/>
</dbReference>
<comment type="caution">
    <text evidence="6">The sequence shown here is derived from an EMBL/GenBank/DDBJ whole genome shotgun (WGS) entry which is preliminary data.</text>
</comment>
<dbReference type="SMART" id="SM00369">
    <property type="entry name" value="LRR_TYP"/>
    <property type="match status" value="26"/>
</dbReference>
<proteinExistence type="predicted"/>
<keyword evidence="2" id="KW-0732">Signal</keyword>
<feature type="compositionally biased region" description="Acidic residues" evidence="4">
    <location>
        <begin position="1069"/>
        <end position="1079"/>
    </location>
</feature>
<dbReference type="InterPro" id="IPR032675">
    <property type="entry name" value="LRR_dom_sf"/>
</dbReference>